<dbReference type="AlphaFoldDB" id="A0A0F9ERJ9"/>
<name>A0A0F9ERJ9_9ZZZZ</name>
<comment type="caution">
    <text evidence="1">The sequence shown here is derived from an EMBL/GenBank/DDBJ whole genome shotgun (WGS) entry which is preliminary data.</text>
</comment>
<dbReference type="EMBL" id="LAZR01023954">
    <property type="protein sequence ID" value="KKL76743.1"/>
    <property type="molecule type" value="Genomic_DNA"/>
</dbReference>
<sequence length="77" mass="8748">MVCMRISDNVLDEEDWGIDGLTIEDGVVVKQLHLSKGAYTMPDVVGWTTKQLMEWTQYDATGSHPEQYNELSIEEVT</sequence>
<reference evidence="1" key="1">
    <citation type="journal article" date="2015" name="Nature">
        <title>Complex archaea that bridge the gap between prokaryotes and eukaryotes.</title>
        <authorList>
            <person name="Spang A."/>
            <person name="Saw J.H."/>
            <person name="Jorgensen S.L."/>
            <person name="Zaremba-Niedzwiedzka K."/>
            <person name="Martijn J."/>
            <person name="Lind A.E."/>
            <person name="van Eijk R."/>
            <person name="Schleper C."/>
            <person name="Guy L."/>
            <person name="Ettema T.J."/>
        </authorList>
    </citation>
    <scope>NUCLEOTIDE SEQUENCE</scope>
</reference>
<proteinExistence type="predicted"/>
<protein>
    <submittedName>
        <fullName evidence="1">Uncharacterized protein</fullName>
    </submittedName>
</protein>
<organism evidence="1">
    <name type="scientific">marine sediment metagenome</name>
    <dbReference type="NCBI Taxonomy" id="412755"/>
    <lineage>
        <taxon>unclassified sequences</taxon>
        <taxon>metagenomes</taxon>
        <taxon>ecological metagenomes</taxon>
    </lineage>
</organism>
<evidence type="ECO:0000313" key="1">
    <source>
        <dbReference type="EMBL" id="KKL76743.1"/>
    </source>
</evidence>
<accession>A0A0F9ERJ9</accession>
<gene>
    <name evidence="1" type="ORF">LCGC14_2041830</name>
</gene>